<dbReference type="Gene3D" id="2.10.25.10">
    <property type="entry name" value="Laminin"/>
    <property type="match status" value="1"/>
</dbReference>
<keyword evidence="1" id="KW-1015">Disulfide bond</keyword>
<evidence type="ECO:0000313" key="5">
    <source>
        <dbReference type="Proteomes" id="UP000677228"/>
    </source>
</evidence>
<dbReference type="Proteomes" id="UP000677228">
    <property type="component" value="Unassembled WGS sequence"/>
</dbReference>
<dbReference type="SUPFAM" id="SSF57196">
    <property type="entry name" value="EGF/Laminin"/>
    <property type="match status" value="1"/>
</dbReference>
<keyword evidence="1" id="KW-0245">EGF-like domain</keyword>
<reference evidence="3" key="1">
    <citation type="submission" date="2021-02" db="EMBL/GenBank/DDBJ databases">
        <authorList>
            <person name="Nowell W R."/>
        </authorList>
    </citation>
    <scope>NUCLEOTIDE SEQUENCE</scope>
</reference>
<evidence type="ECO:0000259" key="2">
    <source>
        <dbReference type="PROSITE" id="PS50026"/>
    </source>
</evidence>
<organism evidence="3 5">
    <name type="scientific">Didymodactylos carnosus</name>
    <dbReference type="NCBI Taxonomy" id="1234261"/>
    <lineage>
        <taxon>Eukaryota</taxon>
        <taxon>Metazoa</taxon>
        <taxon>Spiralia</taxon>
        <taxon>Gnathifera</taxon>
        <taxon>Rotifera</taxon>
        <taxon>Eurotatoria</taxon>
        <taxon>Bdelloidea</taxon>
        <taxon>Philodinida</taxon>
        <taxon>Philodinidae</taxon>
        <taxon>Didymodactylos</taxon>
    </lineage>
</organism>
<dbReference type="Proteomes" id="UP000682733">
    <property type="component" value="Unassembled WGS sequence"/>
</dbReference>
<dbReference type="InterPro" id="IPR000742">
    <property type="entry name" value="EGF"/>
</dbReference>
<gene>
    <name evidence="3" type="ORF">OVA965_LOCUS21334</name>
    <name evidence="4" type="ORF">TMI583_LOCUS21968</name>
</gene>
<evidence type="ECO:0000313" key="3">
    <source>
        <dbReference type="EMBL" id="CAF1145385.1"/>
    </source>
</evidence>
<evidence type="ECO:0000313" key="4">
    <source>
        <dbReference type="EMBL" id="CAF3946468.1"/>
    </source>
</evidence>
<accession>A0A8S2EGT5</accession>
<feature type="domain" description="EGF-like" evidence="2">
    <location>
        <begin position="19"/>
        <end position="60"/>
    </location>
</feature>
<dbReference type="PROSITE" id="PS50026">
    <property type="entry name" value="EGF_3"/>
    <property type="match status" value="1"/>
</dbReference>
<name>A0A8S2EGT5_9BILA</name>
<protein>
    <recommendedName>
        <fullName evidence="2">EGF-like domain-containing protein</fullName>
    </recommendedName>
</protein>
<dbReference type="EMBL" id="CAJNOK010011665">
    <property type="protein sequence ID" value="CAF1145385.1"/>
    <property type="molecule type" value="Genomic_DNA"/>
</dbReference>
<evidence type="ECO:0000256" key="1">
    <source>
        <dbReference type="PROSITE-ProRule" id="PRU00076"/>
    </source>
</evidence>
<proteinExistence type="predicted"/>
<dbReference type="EMBL" id="CAJOBA010028568">
    <property type="protein sequence ID" value="CAF3946468.1"/>
    <property type="molecule type" value="Genomic_DNA"/>
</dbReference>
<sequence length="262" mass="30530">MNEKCICMLGRFDRECHLQYDPCKHIMCQNQGICIPLDIRASPFMYACICNQEYFDNLCQYSSAKAFSTVTKSIQNQLHMTSFSQIPLVTVYFVDISNNIAIPAIRDHFVYTKISFGSDIIAISNRQMYLSSFIFVQIYFNTKDLYGHYYLIGLLKLPMKLIKTSTLTSHRYPHIGELLNSTIMSYVYLKRIKFYYKLCYITGMKCFYDEIYMCLCDNEALVENPGKNPAGLPLKVPRESRYGIPRDFFRIPKGLSRDYVKS</sequence>
<feature type="disulfide bond" evidence="1">
    <location>
        <begin position="50"/>
        <end position="59"/>
    </location>
</feature>
<dbReference type="AlphaFoldDB" id="A0A8S2EGT5"/>
<comment type="caution">
    <text evidence="3">The sequence shown here is derived from an EMBL/GenBank/DDBJ whole genome shotgun (WGS) entry which is preliminary data.</text>
</comment>
<comment type="caution">
    <text evidence="1">Lacks conserved residue(s) required for the propagation of feature annotation.</text>
</comment>